<sequence length="527" mass="58588">MKKQVTDNHGVMSQNQTATIVEATPLSTVDISKVSSFNKLRSSTEGLYRLGKNGRVDPGLATAVKISHGATVYDFTIRDNARWSNGAPITASDFVYSWKRTIAKSTKSVNANLLSGIKNASKIRRGQLPASALGVQAVSNHHLRVTLDHPITYFKTLLAFPLFAPQSSTMVAKYGAQYGKRATTQLYSGPFKLVKWHSGSLTRTLVPNPYYWDKAHVYLHRLTITTSKSPAADLASFQAHHADEIQLSGNQIPKVETQPDYVVRPFSAMRFISYNFNTTNQQAKKLLQNRNARLAISHAINRRQLINNALKNASLPPRGLVTAGLSKNPQTGSDFADQQRAVNRVKGNLKLAQQEWQLAQKQTGKTHQTLTLTTPNDATSLQVSKEVKSQLTKTLPGLRIKLVTGSFTENNQRGLAGDFELFLSYWGADYPDPLSFLQIMTTRSRHNYGHWENDRYNDLVTKVSSSNLSAIDRWNTMLTAEEVLMKDQGVTPLYQQATSYLTNPKLNGVIHNSSGVASDYKQAYMVK</sequence>
<name>A0A0R2EUD1_9LACO</name>
<keyword evidence="8" id="KW-1185">Reference proteome</keyword>
<dbReference type="GO" id="GO:1904680">
    <property type="term" value="F:peptide transmembrane transporter activity"/>
    <property type="evidence" value="ECO:0007669"/>
    <property type="project" value="TreeGrafter"/>
</dbReference>
<comment type="similarity">
    <text evidence="2">Belongs to the bacterial solute-binding protein 5 family.</text>
</comment>
<dbReference type="EMBL" id="AYZM01000134">
    <property type="protein sequence ID" value="KRN19983.1"/>
    <property type="molecule type" value="Genomic_DNA"/>
</dbReference>
<dbReference type="Pfam" id="PF00496">
    <property type="entry name" value="SBP_bac_5"/>
    <property type="match status" value="1"/>
</dbReference>
<evidence type="ECO:0000256" key="2">
    <source>
        <dbReference type="ARBA" id="ARBA00005695"/>
    </source>
</evidence>
<reference evidence="7 8" key="1">
    <citation type="journal article" date="2015" name="Genome Announc.">
        <title>Expanding the biotechnology potential of lactobacilli through comparative genomics of 213 strains and associated genera.</title>
        <authorList>
            <person name="Sun Z."/>
            <person name="Harris H.M."/>
            <person name="McCann A."/>
            <person name="Guo C."/>
            <person name="Argimon S."/>
            <person name="Zhang W."/>
            <person name="Yang X."/>
            <person name="Jeffery I.B."/>
            <person name="Cooney J.C."/>
            <person name="Kagawa T.F."/>
            <person name="Liu W."/>
            <person name="Song Y."/>
            <person name="Salvetti E."/>
            <person name="Wrobel A."/>
            <person name="Rasinkangas P."/>
            <person name="Parkhill J."/>
            <person name="Rea M.C."/>
            <person name="O'Sullivan O."/>
            <person name="Ritari J."/>
            <person name="Douillard F.P."/>
            <person name="Paul Ross R."/>
            <person name="Yang R."/>
            <person name="Briner A.E."/>
            <person name="Felis G.E."/>
            <person name="de Vos W.M."/>
            <person name="Barrangou R."/>
            <person name="Klaenhammer T.R."/>
            <person name="Caufield P.W."/>
            <person name="Cui Y."/>
            <person name="Zhang H."/>
            <person name="O'Toole P.W."/>
        </authorList>
    </citation>
    <scope>NUCLEOTIDE SEQUENCE [LARGE SCALE GENOMIC DNA]</scope>
    <source>
        <strain evidence="7 8">DSM 23365</strain>
    </source>
</reference>
<evidence type="ECO:0000259" key="6">
    <source>
        <dbReference type="Pfam" id="PF00496"/>
    </source>
</evidence>
<evidence type="ECO:0000313" key="7">
    <source>
        <dbReference type="EMBL" id="KRN19983.1"/>
    </source>
</evidence>
<dbReference type="PANTHER" id="PTHR30290:SF10">
    <property type="entry name" value="PERIPLASMIC OLIGOPEPTIDE-BINDING PROTEIN-RELATED"/>
    <property type="match status" value="1"/>
</dbReference>
<dbReference type="InterPro" id="IPR039424">
    <property type="entry name" value="SBP_5"/>
</dbReference>
<dbReference type="Gene3D" id="3.90.76.10">
    <property type="entry name" value="Dipeptide-binding Protein, Domain 1"/>
    <property type="match status" value="1"/>
</dbReference>
<feature type="domain" description="Solute-binding protein family 5" evidence="6">
    <location>
        <begin position="56"/>
        <end position="444"/>
    </location>
</feature>
<dbReference type="PANTHER" id="PTHR30290">
    <property type="entry name" value="PERIPLASMIC BINDING COMPONENT OF ABC TRANSPORTER"/>
    <property type="match status" value="1"/>
</dbReference>
<dbReference type="Gene3D" id="3.10.105.10">
    <property type="entry name" value="Dipeptide-binding Protein, Domain 3"/>
    <property type="match status" value="1"/>
</dbReference>
<comment type="subcellular location">
    <subcellularLocation>
        <location evidence="1">Cell envelope</location>
    </subcellularLocation>
</comment>
<dbReference type="Gene3D" id="3.40.190.10">
    <property type="entry name" value="Periplasmic binding protein-like II"/>
    <property type="match status" value="1"/>
</dbReference>
<keyword evidence="4" id="KW-0732">Signal</keyword>
<dbReference type="GO" id="GO:0042597">
    <property type="term" value="C:periplasmic space"/>
    <property type="evidence" value="ECO:0007669"/>
    <property type="project" value="UniProtKB-ARBA"/>
</dbReference>
<dbReference type="CDD" id="cd08504">
    <property type="entry name" value="PBP2_OppA"/>
    <property type="match status" value="1"/>
</dbReference>
<dbReference type="GO" id="GO:0030313">
    <property type="term" value="C:cell envelope"/>
    <property type="evidence" value="ECO:0007669"/>
    <property type="project" value="UniProtKB-SubCell"/>
</dbReference>
<keyword evidence="3" id="KW-0813">Transport</keyword>
<evidence type="ECO:0000256" key="1">
    <source>
        <dbReference type="ARBA" id="ARBA00004196"/>
    </source>
</evidence>
<proteinExistence type="inferred from homology"/>
<dbReference type="SUPFAM" id="SSF53850">
    <property type="entry name" value="Periplasmic binding protein-like II"/>
    <property type="match status" value="1"/>
</dbReference>
<gene>
    <name evidence="7" type="ORF">FD14_GL001614</name>
</gene>
<dbReference type="InterPro" id="IPR000914">
    <property type="entry name" value="SBP_5_dom"/>
</dbReference>
<dbReference type="PIRSF" id="PIRSF002741">
    <property type="entry name" value="MppA"/>
    <property type="match status" value="1"/>
</dbReference>
<evidence type="ECO:0000256" key="5">
    <source>
        <dbReference type="ARBA" id="ARBA00022856"/>
    </source>
</evidence>
<dbReference type="AlphaFoldDB" id="A0A0R2EUD1"/>
<dbReference type="PATRIC" id="fig|1423804.4.peg.1742"/>
<accession>A0A0R2EUD1</accession>
<keyword evidence="5" id="KW-0571">Peptide transport</keyword>
<evidence type="ECO:0000256" key="4">
    <source>
        <dbReference type="ARBA" id="ARBA00022729"/>
    </source>
</evidence>
<protein>
    <submittedName>
        <fullName evidence="7">Lipoprotein, peptide binding protein OppA-like protein</fullName>
    </submittedName>
</protein>
<evidence type="ECO:0000313" key="8">
    <source>
        <dbReference type="Proteomes" id="UP000051442"/>
    </source>
</evidence>
<evidence type="ECO:0000256" key="3">
    <source>
        <dbReference type="ARBA" id="ARBA00022448"/>
    </source>
</evidence>
<comment type="caution">
    <text evidence="7">The sequence shown here is derived from an EMBL/GenBank/DDBJ whole genome shotgun (WGS) entry which is preliminary data.</text>
</comment>
<keyword evidence="7" id="KW-0449">Lipoprotein</keyword>
<dbReference type="Proteomes" id="UP000051442">
    <property type="component" value="Unassembled WGS sequence"/>
</dbReference>
<keyword evidence="5" id="KW-0653">Protein transport</keyword>
<dbReference type="GO" id="GO:0015833">
    <property type="term" value="P:peptide transport"/>
    <property type="evidence" value="ECO:0007669"/>
    <property type="project" value="UniProtKB-KW"/>
</dbReference>
<dbReference type="STRING" id="1423804.FD14_GL001614"/>
<organism evidence="7 8">
    <name type="scientific">Secundilactobacillus similis DSM 23365 = JCM 2765</name>
    <dbReference type="NCBI Taxonomy" id="1423804"/>
    <lineage>
        <taxon>Bacteria</taxon>
        <taxon>Bacillati</taxon>
        <taxon>Bacillota</taxon>
        <taxon>Bacilli</taxon>
        <taxon>Lactobacillales</taxon>
        <taxon>Lactobacillaceae</taxon>
        <taxon>Secundilactobacillus</taxon>
    </lineage>
</organism>
<dbReference type="GO" id="GO:0043190">
    <property type="term" value="C:ATP-binding cassette (ABC) transporter complex"/>
    <property type="evidence" value="ECO:0007669"/>
    <property type="project" value="InterPro"/>
</dbReference>
<dbReference type="FunFam" id="3.90.76.10:FF:000001">
    <property type="entry name" value="Oligopeptide ABC transporter substrate-binding protein"/>
    <property type="match status" value="1"/>
</dbReference>
<dbReference type="InterPro" id="IPR030678">
    <property type="entry name" value="Peptide/Ni-bd"/>
</dbReference>